<sequence length="218" mass="22672">MKKIVFSLVVPAVLAFTAPAMAAAKSYEVTIQNVTSGISFTPFLLATHNKRVSLFELGAPASEALGRVAEGGDTAGLQAELDASNGVYQTVSSDGLLGPGESVTLSIDARGGKNKLSLVSMLLPTNDNIVAAQAIDLPSGMRAQTTYLAMAYDAGTETNSEECAFIPGPTCGGEAFSDTDLGEGYIFPSAGIHGEADLSQAMYDWQGPVAIVKIKRVY</sequence>
<keyword evidence="1" id="KW-0732">Signal</keyword>
<dbReference type="InterPro" id="IPR009465">
    <property type="entry name" value="Spondin_N"/>
</dbReference>
<protein>
    <recommendedName>
        <fullName evidence="2">Spondin domain-containing protein</fullName>
    </recommendedName>
</protein>
<evidence type="ECO:0000259" key="2">
    <source>
        <dbReference type="Pfam" id="PF06468"/>
    </source>
</evidence>
<evidence type="ECO:0000313" key="4">
    <source>
        <dbReference type="Proteomes" id="UP000238949"/>
    </source>
</evidence>
<evidence type="ECO:0000313" key="3">
    <source>
        <dbReference type="EMBL" id="PRO74405.1"/>
    </source>
</evidence>
<dbReference type="OrthoDB" id="264824at2"/>
<name>A0A2S9VDM8_9ALTE</name>
<dbReference type="RefSeq" id="WP_105933875.1">
    <property type="nucleotide sequence ID" value="NZ_PVNP01000051.1"/>
</dbReference>
<dbReference type="InterPro" id="IPR038678">
    <property type="entry name" value="Spondin_N_sf"/>
</dbReference>
<gene>
    <name evidence="3" type="ORF">C6Y40_06465</name>
</gene>
<organism evidence="3 4">
    <name type="scientific">Alteromonas alba</name>
    <dbReference type="NCBI Taxonomy" id="2079529"/>
    <lineage>
        <taxon>Bacteria</taxon>
        <taxon>Pseudomonadati</taxon>
        <taxon>Pseudomonadota</taxon>
        <taxon>Gammaproteobacteria</taxon>
        <taxon>Alteromonadales</taxon>
        <taxon>Alteromonadaceae</taxon>
        <taxon>Alteromonas/Salinimonas group</taxon>
        <taxon>Alteromonas</taxon>
    </lineage>
</organism>
<feature type="chain" id="PRO_5015516494" description="Spondin domain-containing protein" evidence="1">
    <location>
        <begin position="23"/>
        <end position="218"/>
    </location>
</feature>
<feature type="signal peptide" evidence="1">
    <location>
        <begin position="1"/>
        <end position="22"/>
    </location>
</feature>
<dbReference type="Proteomes" id="UP000238949">
    <property type="component" value="Unassembled WGS sequence"/>
</dbReference>
<comment type="caution">
    <text evidence="3">The sequence shown here is derived from an EMBL/GenBank/DDBJ whole genome shotgun (WGS) entry which is preliminary data.</text>
</comment>
<dbReference type="NCBIfam" id="NF038123">
    <property type="entry name" value="NF038123_dom"/>
    <property type="match status" value="1"/>
</dbReference>
<dbReference type="Gene3D" id="2.60.40.2130">
    <property type="entry name" value="F-spondin domain"/>
    <property type="match status" value="1"/>
</dbReference>
<feature type="domain" description="Spondin" evidence="2">
    <location>
        <begin position="39"/>
        <end position="158"/>
    </location>
</feature>
<keyword evidence="4" id="KW-1185">Reference proteome</keyword>
<dbReference type="EMBL" id="PVNP01000051">
    <property type="protein sequence ID" value="PRO74405.1"/>
    <property type="molecule type" value="Genomic_DNA"/>
</dbReference>
<proteinExistence type="predicted"/>
<dbReference type="Pfam" id="PF06468">
    <property type="entry name" value="Spond_N"/>
    <property type="match status" value="1"/>
</dbReference>
<accession>A0A2S9VDM8</accession>
<dbReference type="AlphaFoldDB" id="A0A2S9VDM8"/>
<evidence type="ECO:0000256" key="1">
    <source>
        <dbReference type="SAM" id="SignalP"/>
    </source>
</evidence>
<reference evidence="4" key="1">
    <citation type="journal article" date="2020" name="Int. J. Syst. Evol. Microbiol.">
        <title>Alteromonas alba sp. nov., a marine bacterium isolated from the seawater of the West Pacific Ocean.</title>
        <authorList>
            <person name="Sun C."/>
            <person name="Wu Y.-H."/>
            <person name="Xamxidin M."/>
            <person name="Cheng H."/>
            <person name="Xu X.-W."/>
        </authorList>
    </citation>
    <scope>NUCLEOTIDE SEQUENCE [LARGE SCALE GENOMIC DNA]</scope>
    <source>
        <strain evidence="4">190</strain>
    </source>
</reference>